<feature type="compositionally biased region" description="Polar residues" evidence="1">
    <location>
        <begin position="411"/>
        <end position="426"/>
    </location>
</feature>
<dbReference type="AlphaFoldDB" id="F4PY42"/>
<dbReference type="Proteomes" id="UP000007797">
    <property type="component" value="Unassembled WGS sequence"/>
</dbReference>
<feature type="region of interest" description="Disordered" evidence="1">
    <location>
        <begin position="172"/>
        <end position="243"/>
    </location>
</feature>
<sequence length="584" mass="64557">MDVVEIAAVCGRCDFYSRATTNKQLPFWITFNFILLRDQQTIDHYTVANFTTTAKQQLDLVLYDSLLGSKTTKQLSELERERYTSYHLYISTMKKKDELDSLGGGDDGGEKRKRHAIRYTESDVNALIQLIPLHDGSADAILKIPPFDDGRYTKRQLYDKIRSLERDGRVLDSKHIHQSNNNNNNNIDDGYDENSNYSSNGADDHDDFGGDQDIAFDEKDDDDKLDNTKSMIHSSHGTRASSRAAVATIAAVFAGGDSTSSSTYSSDSSSPMSSPIRNHHNHQDEEIVQLQTATLSKKLGRIAKKASIHPSLLQLPHHHSNNNNNQQHNQQQPSQAYAPIPKSHQTTPKQQSLGPISPPFSRSKLSSPNPQSPSQSYSSSSSLLSANSMSTNSLSSGGGSSGGGHLRKIPSMSSSSNPTPCLPNNSNHHHIGQVTSPQNINTNQHINQFLQSSLLSRQGSISNLQQQIYSIGSGHPLGSPFYKLETSKYLIISMPIGPNETIKPIIDNSGNITLQITAPSPWGWLKERKPLDIIKEDVVRIAFFPHPGKPYSTPYRIQDIIDTYIGFIFEVGGEELTVNLSDIM</sequence>
<name>F4PY42_CACFS</name>
<protein>
    <submittedName>
        <fullName evidence="2">Uncharacterized protein</fullName>
    </submittedName>
</protein>
<evidence type="ECO:0000256" key="1">
    <source>
        <dbReference type="SAM" id="MobiDB-lite"/>
    </source>
</evidence>
<dbReference type="KEGG" id="dfa:DFA_00280"/>
<feature type="compositionally biased region" description="Polar residues" evidence="1">
    <location>
        <begin position="343"/>
        <end position="354"/>
    </location>
</feature>
<organism evidence="2 3">
    <name type="scientific">Cavenderia fasciculata</name>
    <name type="common">Slime mold</name>
    <name type="synonym">Dictyostelium fasciculatum</name>
    <dbReference type="NCBI Taxonomy" id="261658"/>
    <lineage>
        <taxon>Eukaryota</taxon>
        <taxon>Amoebozoa</taxon>
        <taxon>Evosea</taxon>
        <taxon>Eumycetozoa</taxon>
        <taxon>Dictyostelia</taxon>
        <taxon>Acytosteliales</taxon>
        <taxon>Cavenderiaceae</taxon>
        <taxon>Cavenderia</taxon>
    </lineage>
</organism>
<proteinExistence type="predicted"/>
<feature type="region of interest" description="Disordered" evidence="1">
    <location>
        <begin position="314"/>
        <end position="438"/>
    </location>
</feature>
<feature type="compositionally biased region" description="Low complexity" evidence="1">
    <location>
        <begin position="363"/>
        <end position="395"/>
    </location>
</feature>
<evidence type="ECO:0000313" key="3">
    <source>
        <dbReference type="Proteomes" id="UP000007797"/>
    </source>
</evidence>
<feature type="region of interest" description="Disordered" evidence="1">
    <location>
        <begin position="256"/>
        <end position="279"/>
    </location>
</feature>
<keyword evidence="3" id="KW-1185">Reference proteome</keyword>
<dbReference type="GeneID" id="14871527"/>
<dbReference type="STRING" id="1054147.F4PY42"/>
<gene>
    <name evidence="2" type="ORF">DFA_00280</name>
</gene>
<feature type="compositionally biased region" description="Low complexity" evidence="1">
    <location>
        <begin position="314"/>
        <end position="335"/>
    </location>
</feature>
<dbReference type="RefSeq" id="XP_004357996.1">
    <property type="nucleotide sequence ID" value="XM_004357939.1"/>
</dbReference>
<dbReference type="OrthoDB" id="21642at2759"/>
<accession>F4PY42</accession>
<feature type="compositionally biased region" description="Acidic residues" evidence="1">
    <location>
        <begin position="204"/>
        <end position="224"/>
    </location>
</feature>
<feature type="compositionally biased region" description="Low complexity" evidence="1">
    <location>
        <begin position="256"/>
        <end position="275"/>
    </location>
</feature>
<evidence type="ECO:0000313" key="2">
    <source>
        <dbReference type="EMBL" id="EGG19702.1"/>
    </source>
</evidence>
<dbReference type="EMBL" id="GL883014">
    <property type="protein sequence ID" value="EGG19702.1"/>
    <property type="molecule type" value="Genomic_DNA"/>
</dbReference>
<reference evidence="3" key="1">
    <citation type="journal article" date="2011" name="Genome Res.">
        <title>Phylogeny-wide analysis of social amoeba genomes highlights ancient origins for complex intercellular communication.</title>
        <authorList>
            <person name="Heidel A.J."/>
            <person name="Lawal H.M."/>
            <person name="Felder M."/>
            <person name="Schilde C."/>
            <person name="Helps N.R."/>
            <person name="Tunggal B."/>
            <person name="Rivero F."/>
            <person name="John U."/>
            <person name="Schleicher M."/>
            <person name="Eichinger L."/>
            <person name="Platzer M."/>
            <person name="Noegel A.A."/>
            <person name="Schaap P."/>
            <person name="Gloeckner G."/>
        </authorList>
    </citation>
    <scope>NUCLEOTIDE SEQUENCE [LARGE SCALE GENOMIC DNA]</scope>
    <source>
        <strain evidence="3">SH3</strain>
    </source>
</reference>